<gene>
    <name evidence="6" type="primary">fabD</name>
    <name evidence="6" type="ORF">NE686_07925</name>
</gene>
<evidence type="ECO:0000256" key="1">
    <source>
        <dbReference type="ARBA" id="ARBA00022679"/>
    </source>
</evidence>
<evidence type="ECO:0000256" key="3">
    <source>
        <dbReference type="ARBA" id="ARBA00048462"/>
    </source>
</evidence>
<dbReference type="EMBL" id="JANGAC010000004">
    <property type="protein sequence ID" value="MCQ4923005.1"/>
    <property type="molecule type" value="Genomic_DNA"/>
</dbReference>
<dbReference type="SMART" id="SM00827">
    <property type="entry name" value="PKS_AT"/>
    <property type="match status" value="1"/>
</dbReference>
<dbReference type="EC" id="2.3.1.39" evidence="4"/>
<organism evidence="6 7">
    <name type="scientific">Tissierella carlieri</name>
    <dbReference type="NCBI Taxonomy" id="689904"/>
    <lineage>
        <taxon>Bacteria</taxon>
        <taxon>Bacillati</taxon>
        <taxon>Bacillota</taxon>
        <taxon>Tissierellia</taxon>
        <taxon>Tissierellales</taxon>
        <taxon>Tissierellaceae</taxon>
        <taxon>Tissierella</taxon>
    </lineage>
</organism>
<evidence type="ECO:0000259" key="5">
    <source>
        <dbReference type="SMART" id="SM00827"/>
    </source>
</evidence>
<dbReference type="Gene3D" id="3.40.366.10">
    <property type="entry name" value="Malonyl-Coenzyme A Acyl Carrier Protein, domain 2"/>
    <property type="match status" value="1"/>
</dbReference>
<dbReference type="RefSeq" id="WP_256311067.1">
    <property type="nucleotide sequence ID" value="NZ_JANGAC010000004.1"/>
</dbReference>
<comment type="similarity">
    <text evidence="4">Belongs to the fabD family.</text>
</comment>
<dbReference type="PANTHER" id="PTHR42681">
    <property type="entry name" value="MALONYL-COA-ACYL CARRIER PROTEIN TRANSACYLASE, MITOCHONDRIAL"/>
    <property type="match status" value="1"/>
</dbReference>
<dbReference type="InterPro" id="IPR024925">
    <property type="entry name" value="Malonyl_CoA-ACP_transAc"/>
</dbReference>
<dbReference type="InterPro" id="IPR050858">
    <property type="entry name" value="Mal-CoA-ACP_Trans/PKS_FabD"/>
</dbReference>
<name>A0ABT1S955_9FIRM</name>
<comment type="caution">
    <text evidence="6">The sequence shown here is derived from an EMBL/GenBank/DDBJ whole genome shotgun (WGS) entry which is preliminary data.</text>
</comment>
<feature type="domain" description="Malonyl-CoA:ACP transacylase (MAT)" evidence="5">
    <location>
        <begin position="7"/>
        <end position="303"/>
    </location>
</feature>
<evidence type="ECO:0000313" key="7">
    <source>
        <dbReference type="Proteomes" id="UP001524478"/>
    </source>
</evidence>
<dbReference type="InterPro" id="IPR001227">
    <property type="entry name" value="Ac_transferase_dom_sf"/>
</dbReference>
<comment type="catalytic activity">
    <reaction evidence="3 4">
        <text>holo-[ACP] + malonyl-CoA = malonyl-[ACP] + CoA</text>
        <dbReference type="Rhea" id="RHEA:41792"/>
        <dbReference type="Rhea" id="RHEA-COMP:9623"/>
        <dbReference type="Rhea" id="RHEA-COMP:9685"/>
        <dbReference type="ChEBI" id="CHEBI:57287"/>
        <dbReference type="ChEBI" id="CHEBI:57384"/>
        <dbReference type="ChEBI" id="CHEBI:64479"/>
        <dbReference type="ChEBI" id="CHEBI:78449"/>
        <dbReference type="EC" id="2.3.1.39"/>
    </reaction>
</comment>
<dbReference type="InterPro" id="IPR016036">
    <property type="entry name" value="Malonyl_transacylase_ACP-bd"/>
</dbReference>
<keyword evidence="2 4" id="KW-0012">Acyltransferase</keyword>
<dbReference type="SUPFAM" id="SSF55048">
    <property type="entry name" value="Probable ACP-binding domain of malonyl-CoA ACP transacylase"/>
    <property type="match status" value="1"/>
</dbReference>
<sequence length="322" mass="34944">MDKLAFIFPGQGSQYVGMGSDFYENFAESKKVFDEANEVLNMDLKSICFNGSEEDLKRTENTQPAILATSIAILKAIQCRGIDCEYTAGLSLGEYSSLVTSGSMEFRDALKVVKERGKFMQEAVPLGVGGMAAILGLNREKIPSILQKTKEYGLVEVANYNSPEQIVLSGELKGLQIACEEAIKLGAKKAVPLSVSAPFHSSLLVSAGEKLKNELSKVDIKDAQKKVISNVDAKLLSSKDEIKPKLINQVSNSVLWQQSVECMINEGVDTFIEIGPGKSLSGFVKRIGKAVGKEVKALSVNDVVSFEETINYIKGGKEDESK</sequence>
<reference evidence="6 7" key="1">
    <citation type="submission" date="2022-06" db="EMBL/GenBank/DDBJ databases">
        <title>Isolation of gut microbiota from human fecal samples.</title>
        <authorList>
            <person name="Pamer E.G."/>
            <person name="Barat B."/>
            <person name="Waligurski E."/>
            <person name="Medina S."/>
            <person name="Paddock L."/>
            <person name="Mostad J."/>
        </authorList>
    </citation>
    <scope>NUCLEOTIDE SEQUENCE [LARGE SCALE GENOMIC DNA]</scope>
    <source>
        <strain evidence="6 7">DFI.7.95</strain>
    </source>
</reference>
<accession>A0ABT1S955</accession>
<dbReference type="InterPro" id="IPR004410">
    <property type="entry name" value="Malonyl_CoA-ACP_transAc_FabD"/>
</dbReference>
<dbReference type="PANTHER" id="PTHR42681:SF1">
    <property type="entry name" value="MALONYL-COA-ACYL CARRIER PROTEIN TRANSACYLASE, MITOCHONDRIAL"/>
    <property type="match status" value="1"/>
</dbReference>
<evidence type="ECO:0000256" key="2">
    <source>
        <dbReference type="ARBA" id="ARBA00023315"/>
    </source>
</evidence>
<dbReference type="Gene3D" id="3.30.70.250">
    <property type="entry name" value="Malonyl-CoA ACP transacylase, ACP-binding"/>
    <property type="match status" value="1"/>
</dbReference>
<dbReference type="GO" id="GO:0004314">
    <property type="term" value="F:[acyl-carrier-protein] S-malonyltransferase activity"/>
    <property type="evidence" value="ECO:0007669"/>
    <property type="project" value="UniProtKB-EC"/>
</dbReference>
<evidence type="ECO:0000256" key="4">
    <source>
        <dbReference type="PIRNR" id="PIRNR000446"/>
    </source>
</evidence>
<keyword evidence="7" id="KW-1185">Reference proteome</keyword>
<dbReference type="InterPro" id="IPR016035">
    <property type="entry name" value="Acyl_Trfase/lysoPLipase"/>
</dbReference>
<dbReference type="Proteomes" id="UP001524478">
    <property type="component" value="Unassembled WGS sequence"/>
</dbReference>
<dbReference type="PIRSF" id="PIRSF000446">
    <property type="entry name" value="Mct"/>
    <property type="match status" value="1"/>
</dbReference>
<dbReference type="Pfam" id="PF00698">
    <property type="entry name" value="Acyl_transf_1"/>
    <property type="match status" value="1"/>
</dbReference>
<dbReference type="NCBIfam" id="TIGR00128">
    <property type="entry name" value="fabD"/>
    <property type="match status" value="1"/>
</dbReference>
<dbReference type="InterPro" id="IPR014043">
    <property type="entry name" value="Acyl_transferase_dom"/>
</dbReference>
<keyword evidence="1 4" id="KW-0808">Transferase</keyword>
<proteinExistence type="inferred from homology"/>
<evidence type="ECO:0000313" key="6">
    <source>
        <dbReference type="EMBL" id="MCQ4923005.1"/>
    </source>
</evidence>
<protein>
    <recommendedName>
        <fullName evidence="4">Malonyl CoA-acyl carrier protein transacylase</fullName>
        <ecNumber evidence="4">2.3.1.39</ecNumber>
    </recommendedName>
</protein>
<dbReference type="SUPFAM" id="SSF52151">
    <property type="entry name" value="FabD/lysophospholipase-like"/>
    <property type="match status" value="1"/>
</dbReference>